<dbReference type="InterPro" id="IPR004294">
    <property type="entry name" value="Carotenoid_Oase"/>
</dbReference>
<dbReference type="OMA" id="GPLFGMH"/>
<feature type="region of interest" description="Disordered" evidence="5">
    <location>
        <begin position="213"/>
        <end position="240"/>
    </location>
</feature>
<dbReference type="EnsemblMetazoa" id="XM_011679443">
    <property type="protein sequence ID" value="XP_011677745"/>
    <property type="gene ID" value="LOC591892"/>
</dbReference>
<evidence type="ECO:0000313" key="7">
    <source>
        <dbReference type="Proteomes" id="UP000007110"/>
    </source>
</evidence>
<dbReference type="GO" id="GO:0003834">
    <property type="term" value="F:beta-carotene 15,15'-dioxygenase activity"/>
    <property type="evidence" value="ECO:0000318"/>
    <property type="project" value="GO_Central"/>
</dbReference>
<dbReference type="Proteomes" id="UP000007110">
    <property type="component" value="Unassembled WGS sequence"/>
</dbReference>
<accession>A0A7M7HHV4</accession>
<organism evidence="6 7">
    <name type="scientific">Strongylocentrotus purpuratus</name>
    <name type="common">Purple sea urchin</name>
    <dbReference type="NCBI Taxonomy" id="7668"/>
    <lineage>
        <taxon>Eukaryota</taxon>
        <taxon>Metazoa</taxon>
        <taxon>Echinodermata</taxon>
        <taxon>Eleutherozoa</taxon>
        <taxon>Echinozoa</taxon>
        <taxon>Echinoidea</taxon>
        <taxon>Euechinoidea</taxon>
        <taxon>Echinacea</taxon>
        <taxon>Camarodonta</taxon>
        <taxon>Echinidea</taxon>
        <taxon>Strongylocentrotidae</taxon>
        <taxon>Strongylocentrotus</taxon>
    </lineage>
</organism>
<comment type="similarity">
    <text evidence="1">Belongs to the carotenoid oxygenase family.</text>
</comment>
<keyword evidence="2 4" id="KW-0479">Metal-binding</keyword>
<dbReference type="GO" id="GO:0046872">
    <property type="term" value="F:metal ion binding"/>
    <property type="evidence" value="ECO:0007669"/>
    <property type="project" value="UniProtKB-KW"/>
</dbReference>
<feature type="binding site" evidence="4">
    <location>
        <position position="541"/>
    </location>
    <ligand>
        <name>Fe cation</name>
        <dbReference type="ChEBI" id="CHEBI:24875"/>
        <note>catalytic</note>
    </ligand>
</feature>
<dbReference type="AlphaFoldDB" id="A0A7M7HHV4"/>
<reference evidence="6" key="2">
    <citation type="submission" date="2021-01" db="UniProtKB">
        <authorList>
            <consortium name="EnsemblMetazoa"/>
        </authorList>
    </citation>
    <scope>IDENTIFICATION</scope>
</reference>
<evidence type="ECO:0000256" key="2">
    <source>
        <dbReference type="ARBA" id="ARBA00022723"/>
    </source>
</evidence>
<feature type="binding site" evidence="4">
    <location>
        <position position="261"/>
    </location>
    <ligand>
        <name>Fe cation</name>
        <dbReference type="ChEBI" id="CHEBI:24875"/>
        <note>catalytic</note>
    </ligand>
</feature>
<evidence type="ECO:0000256" key="5">
    <source>
        <dbReference type="SAM" id="MobiDB-lite"/>
    </source>
</evidence>
<dbReference type="InParanoid" id="A0A7M7HHV4"/>
<comment type="cofactor">
    <cofactor evidence="4">
        <name>Fe(2+)</name>
        <dbReference type="ChEBI" id="CHEBI:29033"/>
    </cofactor>
    <text evidence="4">Binds 1 Fe(2+) ion per subunit.</text>
</comment>
<dbReference type="GeneID" id="591892"/>
<evidence type="ECO:0000256" key="1">
    <source>
        <dbReference type="ARBA" id="ARBA00006787"/>
    </source>
</evidence>
<sequence length="546" mass="61116">MANSDPNFGCLFNSVQREYPTPVAAQVKGKLPGWLRGSLVRIGPGLFEVGDTEYKHWFDGLALMHKFAFHNGKVSYQNRFLRSNAYKKAMKYNKIILSEFGTVGIPDPCKNVLERFATHFLPLNVTDNNLINMYQLGDEVYTATETHTPRKINLQDLSTEDQTIDLLKMFGMMTASAHAQVDRDGCSYNMGTSYLTGCFYNIIKFFPKSHSASSSSPSSPSLESSTTSTSESSTDTSSPSMSAKLLCSIRARNPLKPSYFHSFGMTDNYIVFSEQTLHINVAKLASSQILGKPVSSCFEFDHNGTTLFHLVEKQTGRQMTTRYETGPLFGMHVINSYEEDGHVVFDICSYDDDELLKKFYLDYLRHGDQDGKRHFPITEVRRFVLPLRINKNTPVGTNLVTLNYTSASAQLRPDGVVELTYEVASDIGIDMPCINSRVNGRPYTYAYGTSGKCKGDFMNTIVKCNMRTKSCKTWHRPNHYPSEPIFVGAPDAVDEDEGVLVSTVISSETQRAFLLVLDAKTLDEIARANIPETMSCPITFHGGFFQ</sequence>
<dbReference type="KEGG" id="spu:591892"/>
<reference evidence="7" key="1">
    <citation type="submission" date="2015-02" db="EMBL/GenBank/DDBJ databases">
        <title>Genome sequencing for Strongylocentrotus purpuratus.</title>
        <authorList>
            <person name="Murali S."/>
            <person name="Liu Y."/>
            <person name="Vee V."/>
            <person name="English A."/>
            <person name="Wang M."/>
            <person name="Skinner E."/>
            <person name="Han Y."/>
            <person name="Muzny D.M."/>
            <person name="Worley K.C."/>
            <person name="Gibbs R.A."/>
        </authorList>
    </citation>
    <scope>NUCLEOTIDE SEQUENCE</scope>
</reference>
<feature type="binding site" evidence="4">
    <location>
        <position position="178"/>
    </location>
    <ligand>
        <name>Fe cation</name>
        <dbReference type="ChEBI" id="CHEBI:24875"/>
        <note>catalytic</note>
    </ligand>
</feature>
<evidence type="ECO:0000256" key="4">
    <source>
        <dbReference type="PIRSR" id="PIRSR604294-1"/>
    </source>
</evidence>
<proteinExistence type="inferred from homology"/>
<dbReference type="GO" id="GO:0016121">
    <property type="term" value="P:carotene catabolic process"/>
    <property type="evidence" value="ECO:0000318"/>
    <property type="project" value="GO_Central"/>
</dbReference>
<dbReference type="RefSeq" id="XP_011677745.2">
    <property type="nucleotide sequence ID" value="XM_011679443.2"/>
</dbReference>
<evidence type="ECO:0000313" key="6">
    <source>
        <dbReference type="EnsemblMetazoa" id="XP_011677745"/>
    </source>
</evidence>
<dbReference type="PANTHER" id="PTHR10543:SF132">
    <property type="entry name" value="BETA,BETA-CAROTENE 15,15'-DIOXYGENASE"/>
    <property type="match status" value="1"/>
</dbReference>
<dbReference type="GO" id="GO:0042574">
    <property type="term" value="P:retinal metabolic process"/>
    <property type="evidence" value="ECO:0000318"/>
    <property type="project" value="GO_Central"/>
</dbReference>
<dbReference type="PANTHER" id="PTHR10543">
    <property type="entry name" value="BETA-CAROTENE DIOXYGENASE"/>
    <property type="match status" value="1"/>
</dbReference>
<dbReference type="OrthoDB" id="407010at2759"/>
<feature type="binding site" evidence="4">
    <location>
        <position position="332"/>
    </location>
    <ligand>
        <name>Fe cation</name>
        <dbReference type="ChEBI" id="CHEBI:24875"/>
        <note>catalytic</note>
    </ligand>
</feature>
<dbReference type="FunCoup" id="A0A7M7HHV4">
    <property type="interactions" value="244"/>
</dbReference>
<dbReference type="Pfam" id="PF03055">
    <property type="entry name" value="RPE65"/>
    <property type="match status" value="1"/>
</dbReference>
<evidence type="ECO:0000256" key="3">
    <source>
        <dbReference type="ARBA" id="ARBA00023004"/>
    </source>
</evidence>
<keyword evidence="3 4" id="KW-0408">Iron</keyword>
<protein>
    <submittedName>
        <fullName evidence="6">Uncharacterized protein</fullName>
    </submittedName>
</protein>
<name>A0A7M7HHV4_STRPU</name>
<keyword evidence="7" id="KW-1185">Reference proteome</keyword>
<dbReference type="GO" id="GO:0010436">
    <property type="term" value="F:carotenoid dioxygenase activity"/>
    <property type="evidence" value="ECO:0000318"/>
    <property type="project" value="GO_Central"/>
</dbReference>